<keyword evidence="3" id="KW-1185">Reference proteome</keyword>
<evidence type="ECO:0000313" key="2">
    <source>
        <dbReference type="EMBL" id="GGN96794.1"/>
    </source>
</evidence>
<comment type="caution">
    <text evidence="2">The sequence shown here is derived from an EMBL/GenBank/DDBJ whole genome shotgun (WGS) entry which is preliminary data.</text>
</comment>
<proteinExistence type="predicted"/>
<accession>A0A830GLL1</accession>
<dbReference type="InterPro" id="IPR025491">
    <property type="entry name" value="DUF4382"/>
</dbReference>
<dbReference type="EMBL" id="BMOU01000004">
    <property type="protein sequence ID" value="GGN96794.1"/>
    <property type="molecule type" value="Genomic_DNA"/>
</dbReference>
<evidence type="ECO:0000313" key="3">
    <source>
        <dbReference type="Proteomes" id="UP000605784"/>
    </source>
</evidence>
<name>A0A830GLL1_9EURY</name>
<gene>
    <name evidence="2" type="ORF">GCM10009030_25470</name>
</gene>
<reference evidence="2" key="2">
    <citation type="submission" date="2020-09" db="EMBL/GenBank/DDBJ databases">
        <authorList>
            <person name="Sun Q."/>
            <person name="Ohkuma M."/>
        </authorList>
    </citation>
    <scope>NUCLEOTIDE SEQUENCE</scope>
    <source>
        <strain evidence="2">JCM 17820</strain>
    </source>
</reference>
<feature type="domain" description="DUF4382" evidence="1">
    <location>
        <begin position="27"/>
        <end position="170"/>
    </location>
</feature>
<evidence type="ECO:0000259" key="1">
    <source>
        <dbReference type="Pfam" id="PF14321"/>
    </source>
</evidence>
<reference evidence="2" key="1">
    <citation type="journal article" date="2014" name="Int. J. Syst. Evol. Microbiol.">
        <title>Complete genome sequence of Corynebacterium casei LMG S-19264T (=DSM 44701T), isolated from a smear-ripened cheese.</title>
        <authorList>
            <consortium name="US DOE Joint Genome Institute (JGI-PGF)"/>
            <person name="Walter F."/>
            <person name="Albersmeier A."/>
            <person name="Kalinowski J."/>
            <person name="Ruckert C."/>
        </authorList>
    </citation>
    <scope>NUCLEOTIDE SEQUENCE</scope>
    <source>
        <strain evidence="2">JCM 17820</strain>
    </source>
</reference>
<protein>
    <recommendedName>
        <fullName evidence="1">DUF4382 domain-containing protein</fullName>
    </recommendedName>
</protein>
<dbReference type="RefSeq" id="WP_188998330.1">
    <property type="nucleotide sequence ID" value="NZ_BMOU01000004.1"/>
</dbReference>
<sequence>MDRRAFLQSGVAVTGAVVAGCASDGPTGTLATYVSDQPGDIGDFESCVVSVDEIRVLPAASATGTADHDGDELTFSVSGVTLDLVDLTGEAAALAETVELRTEEYAYLKLGISTVEASLADGGMAMVTTPGNARLKFPQSFEIRTGRTTRFTADFTPVARGGTGRYVLKPVAEETTVSYGE</sequence>
<dbReference type="AlphaFoldDB" id="A0A830GLL1"/>
<dbReference type="Proteomes" id="UP000605784">
    <property type="component" value="Unassembled WGS sequence"/>
</dbReference>
<dbReference type="PROSITE" id="PS51257">
    <property type="entry name" value="PROKAR_LIPOPROTEIN"/>
    <property type="match status" value="1"/>
</dbReference>
<organism evidence="2 3">
    <name type="scientific">Haloarcula pellucida</name>
    <dbReference type="NCBI Taxonomy" id="1427151"/>
    <lineage>
        <taxon>Archaea</taxon>
        <taxon>Methanobacteriati</taxon>
        <taxon>Methanobacteriota</taxon>
        <taxon>Stenosarchaea group</taxon>
        <taxon>Halobacteria</taxon>
        <taxon>Halobacteriales</taxon>
        <taxon>Haloarculaceae</taxon>
        <taxon>Haloarcula</taxon>
    </lineage>
</organism>
<dbReference type="Pfam" id="PF14321">
    <property type="entry name" value="DUF4382"/>
    <property type="match status" value="1"/>
</dbReference>